<feature type="compositionally biased region" description="Basic and acidic residues" evidence="8">
    <location>
        <begin position="312"/>
        <end position="332"/>
    </location>
</feature>
<evidence type="ECO:0000256" key="8">
    <source>
        <dbReference type="SAM" id="MobiDB-lite"/>
    </source>
</evidence>
<organism evidence="9 10">
    <name type="scientific">Globisporangium ultimum (strain ATCC 200006 / CBS 805.95 / DAOM BR144)</name>
    <name type="common">Pythium ultimum</name>
    <dbReference type="NCBI Taxonomy" id="431595"/>
    <lineage>
        <taxon>Eukaryota</taxon>
        <taxon>Sar</taxon>
        <taxon>Stramenopiles</taxon>
        <taxon>Oomycota</taxon>
        <taxon>Peronosporomycetes</taxon>
        <taxon>Pythiales</taxon>
        <taxon>Pythiaceae</taxon>
        <taxon>Globisporangium</taxon>
    </lineage>
</organism>
<keyword evidence="6" id="KW-0966">Cell projection</keyword>
<dbReference type="OMA" id="HALDTCK"/>
<accession>K3W5K9</accession>
<name>K3W5K9_GLOUD</name>
<evidence type="ECO:0000313" key="9">
    <source>
        <dbReference type="EnsemblProtists" id="PYU1_T000250"/>
    </source>
</evidence>
<feature type="coiled-coil region" evidence="7">
    <location>
        <begin position="31"/>
        <end position="104"/>
    </location>
</feature>
<dbReference type="EMBL" id="GL376636">
    <property type="status" value="NOT_ANNOTATED_CDS"/>
    <property type="molecule type" value="Genomic_DNA"/>
</dbReference>
<dbReference type="eggNOG" id="KOG4283">
    <property type="taxonomic scope" value="Eukaryota"/>
</dbReference>
<evidence type="ECO:0000313" key="10">
    <source>
        <dbReference type="Proteomes" id="UP000019132"/>
    </source>
</evidence>
<feature type="compositionally biased region" description="Acidic residues" evidence="8">
    <location>
        <begin position="378"/>
        <end position="388"/>
    </location>
</feature>
<comment type="similarity">
    <text evidence="2">Belongs to the CFAP157 family.</text>
</comment>
<keyword evidence="5" id="KW-0969">Cilium</keyword>
<reference evidence="10" key="1">
    <citation type="journal article" date="2010" name="Genome Biol.">
        <title>Genome sequence of the necrotrophic plant pathogen Pythium ultimum reveals original pathogenicity mechanisms and effector repertoire.</title>
        <authorList>
            <person name="Levesque C.A."/>
            <person name="Brouwer H."/>
            <person name="Cano L."/>
            <person name="Hamilton J.P."/>
            <person name="Holt C."/>
            <person name="Huitema E."/>
            <person name="Raffaele S."/>
            <person name="Robideau G.P."/>
            <person name="Thines M."/>
            <person name="Win J."/>
            <person name="Zerillo M.M."/>
            <person name="Beakes G.W."/>
            <person name="Boore J.L."/>
            <person name="Busam D."/>
            <person name="Dumas B."/>
            <person name="Ferriera S."/>
            <person name="Fuerstenberg S.I."/>
            <person name="Gachon C.M."/>
            <person name="Gaulin E."/>
            <person name="Govers F."/>
            <person name="Grenville-Briggs L."/>
            <person name="Horner N."/>
            <person name="Hostetler J."/>
            <person name="Jiang R.H."/>
            <person name="Johnson J."/>
            <person name="Krajaejun T."/>
            <person name="Lin H."/>
            <person name="Meijer H.J."/>
            <person name="Moore B."/>
            <person name="Morris P."/>
            <person name="Phuntmart V."/>
            <person name="Puiu D."/>
            <person name="Shetty J."/>
            <person name="Stajich J.E."/>
            <person name="Tripathy S."/>
            <person name="Wawra S."/>
            <person name="van West P."/>
            <person name="Whitty B.R."/>
            <person name="Coutinho P.M."/>
            <person name="Henrissat B."/>
            <person name="Martin F."/>
            <person name="Thomas P.D."/>
            <person name="Tyler B.M."/>
            <person name="De Vries R.P."/>
            <person name="Kamoun S."/>
            <person name="Yandell M."/>
            <person name="Tisserat N."/>
            <person name="Buell C.R."/>
        </authorList>
    </citation>
    <scope>NUCLEOTIDE SEQUENCE</scope>
    <source>
        <strain evidence="10">DAOM:BR144</strain>
    </source>
</reference>
<feature type="coiled-coil region" evidence="7">
    <location>
        <begin position="139"/>
        <end position="197"/>
    </location>
</feature>
<dbReference type="PANTHER" id="PTHR31954">
    <property type="entry name" value="CILIA- AND FLAGELLA-ASSOCIATED PROTEIN 157"/>
    <property type="match status" value="1"/>
</dbReference>
<proteinExistence type="inferred from homology"/>
<dbReference type="HOGENOM" id="CLU_531565_0_0_1"/>
<sequence>MASLNALDFFGKDDPEGIEKFKTVAFRALLDQRTDEELRQTKLENERLLRENAVLSKQLQDLQVSFDTNVGDRERVLAFKSKRIEELNIKLKECEAINVSLLQTINNGSAGGGTGSRAAMVALTNGGKPLFHAVETCKEQEFKKMLDDKRLQCDQLQQQILANEALVQKMRVYQGQKEEIEAQIQQLRDKIVAITAEKDEEVHFLERKLVFEHDRLRKEKEIEIRACQDAMEKQMRAQLDVTTQRTIEENERVQLELRYQSSQLEKLVKRLDHLMVENKQLQQEKCIFEDMNGTLSKKVKFYEQLFTKMQQKDQLKSKHMERMSPAPEETRFHTPRKPPLPSIGSPRSPSTMSAFGMSPPHSPRLSRQQEDGPGFYSDEGDYNPDGEDQLNLVSEALEVHLQHREFTKKQVDAVLRQRRVSITKGSSWATYRW</sequence>
<evidence type="ECO:0000256" key="2">
    <source>
        <dbReference type="ARBA" id="ARBA00010841"/>
    </source>
</evidence>
<reference evidence="9" key="3">
    <citation type="submission" date="2015-02" db="UniProtKB">
        <authorList>
            <consortium name="EnsemblProtists"/>
        </authorList>
    </citation>
    <scope>IDENTIFICATION</scope>
    <source>
        <strain evidence="9">DAOM BR144</strain>
    </source>
</reference>
<dbReference type="Proteomes" id="UP000019132">
    <property type="component" value="Unassembled WGS sequence"/>
</dbReference>
<evidence type="ECO:0000256" key="3">
    <source>
        <dbReference type="ARBA" id="ARBA00014087"/>
    </source>
</evidence>
<keyword evidence="4 7" id="KW-0175">Coiled coil</keyword>
<reference evidence="10" key="2">
    <citation type="submission" date="2010-04" db="EMBL/GenBank/DDBJ databases">
        <authorList>
            <person name="Buell R."/>
            <person name="Hamilton J."/>
            <person name="Hostetler J."/>
        </authorList>
    </citation>
    <scope>NUCLEOTIDE SEQUENCE [LARGE SCALE GENOMIC DNA]</scope>
    <source>
        <strain evidence="10">DAOM:BR144</strain>
    </source>
</reference>
<evidence type="ECO:0000256" key="4">
    <source>
        <dbReference type="ARBA" id="ARBA00023054"/>
    </source>
</evidence>
<feature type="region of interest" description="Disordered" evidence="8">
    <location>
        <begin position="312"/>
        <end position="388"/>
    </location>
</feature>
<dbReference type="PANTHER" id="PTHR31954:SF1">
    <property type="entry name" value="CILIA- AND FLAGELLA-ASSOCIATED PROTEIN 157"/>
    <property type="match status" value="1"/>
</dbReference>
<dbReference type="EnsemblProtists" id="PYU1_T000250">
    <property type="protein sequence ID" value="PYU1_T000250"/>
    <property type="gene ID" value="PYU1_G000250"/>
</dbReference>
<dbReference type="GO" id="GO:0008017">
    <property type="term" value="F:microtubule binding"/>
    <property type="evidence" value="ECO:0007669"/>
    <property type="project" value="TreeGrafter"/>
</dbReference>
<dbReference type="InParanoid" id="K3W5K9"/>
<protein>
    <recommendedName>
        <fullName evidence="3">Cilia- and flagella-associated protein 157</fullName>
    </recommendedName>
</protein>
<dbReference type="GO" id="GO:0036064">
    <property type="term" value="C:ciliary basal body"/>
    <property type="evidence" value="ECO:0007669"/>
    <property type="project" value="TreeGrafter"/>
</dbReference>
<evidence type="ECO:0000256" key="6">
    <source>
        <dbReference type="ARBA" id="ARBA00023273"/>
    </source>
</evidence>
<keyword evidence="10" id="KW-1185">Reference proteome</keyword>
<evidence type="ECO:0000256" key="7">
    <source>
        <dbReference type="SAM" id="Coils"/>
    </source>
</evidence>
<dbReference type="InterPro" id="IPR038844">
    <property type="entry name" value="CFAP157"/>
</dbReference>
<evidence type="ECO:0000256" key="1">
    <source>
        <dbReference type="ARBA" id="ARBA00004138"/>
    </source>
</evidence>
<comment type="subcellular location">
    <subcellularLocation>
        <location evidence="1">Cell projection</location>
        <location evidence="1">Cilium</location>
    </subcellularLocation>
</comment>
<dbReference type="VEuPathDB" id="FungiDB:PYU1_G000250"/>
<dbReference type="AlphaFoldDB" id="K3W5K9"/>
<evidence type="ECO:0000256" key="5">
    <source>
        <dbReference type="ARBA" id="ARBA00023069"/>
    </source>
</evidence>